<name>A5BBF8_VITVI</name>
<proteinExistence type="predicted"/>
<reference evidence="1" key="1">
    <citation type="journal article" date="2007" name="PLoS ONE">
        <title>The first genome sequence of an elite grapevine cultivar (Pinot noir Vitis vinifera L.): coping with a highly heterozygous genome.</title>
        <authorList>
            <person name="Velasco R."/>
            <person name="Zharkikh A."/>
            <person name="Troggio M."/>
            <person name="Cartwright D.A."/>
            <person name="Cestaro A."/>
            <person name="Pruss D."/>
            <person name="Pindo M."/>
            <person name="FitzGerald L.M."/>
            <person name="Vezzulli S."/>
            <person name="Reid J."/>
            <person name="Malacarne G."/>
            <person name="Iliev D."/>
            <person name="Coppola G."/>
            <person name="Wardell B."/>
            <person name="Micheletti D."/>
            <person name="Macalma T."/>
            <person name="Facci M."/>
            <person name="Mitchell J.T."/>
            <person name="Perazzolli M."/>
            <person name="Eldredge G."/>
            <person name="Gatto P."/>
            <person name="Oyzerski R."/>
            <person name="Moretto M."/>
            <person name="Gutin N."/>
            <person name="Stefanini M."/>
            <person name="Chen Y."/>
            <person name="Segala C."/>
            <person name="Davenport C."/>
            <person name="Dematte L."/>
            <person name="Mraz A."/>
            <person name="Battilana J."/>
            <person name="Stormo K."/>
            <person name="Costa F."/>
            <person name="Tao Q."/>
            <person name="Si-Ammour A."/>
            <person name="Harkins T."/>
            <person name="Lackey A."/>
            <person name="Perbost C."/>
            <person name="Taillon B."/>
            <person name="Stella A."/>
            <person name="Solovyev V."/>
            <person name="Fawcett J.A."/>
            <person name="Sterck L."/>
            <person name="Vandepoele K."/>
            <person name="Grando S.M."/>
            <person name="Toppo S."/>
            <person name="Moser C."/>
            <person name="Lanchbury J."/>
            <person name="Bogden R."/>
            <person name="Skolnick M."/>
            <person name="Sgaramella V."/>
            <person name="Bhatnagar S.K."/>
            <person name="Fontana P."/>
            <person name="Gutin A."/>
            <person name="Van de Peer Y."/>
            <person name="Salamini F."/>
            <person name="Viola R."/>
        </authorList>
    </citation>
    <scope>NUCLEOTIDE SEQUENCE</scope>
</reference>
<sequence>MYRLNSGLLQFWHSFPILATISYLLAFPVEASLLKGCMYILPGPYLKKSTDGAAMITRALSWTSDILKISSMAQSGFLSSISTGKMDLFAGTNLTEDFFRGAKGGSANTARAKAKLEGNYEHGAWPHSPDKLKVACHEMLRSNTGYRNTLVIDEKFYNKGEPLVWSPSDMGICTGGLLVKPVGVRKIRRVQGLVTGHRIMALGRFEAPHPTMKIGNSKTGHAVVTGLILRMDILRAIVQYKNGGQRSWLSESPSCSYILLPGDSGRFQTSDIQLFRSDYAFSATSSSSMAPSANAKIMVSTGVQSPARRMTSRRVVT</sequence>
<dbReference type="PANTHER" id="PTHR34670:SF8">
    <property type="entry name" value="EXPRESSED PROTEIN"/>
    <property type="match status" value="1"/>
</dbReference>
<evidence type="ECO:0000313" key="1">
    <source>
        <dbReference type="EMBL" id="CAN69971.1"/>
    </source>
</evidence>
<organism evidence="1">
    <name type="scientific">Vitis vinifera</name>
    <name type="common">Grape</name>
    <dbReference type="NCBI Taxonomy" id="29760"/>
    <lineage>
        <taxon>Eukaryota</taxon>
        <taxon>Viridiplantae</taxon>
        <taxon>Streptophyta</taxon>
        <taxon>Embryophyta</taxon>
        <taxon>Tracheophyta</taxon>
        <taxon>Spermatophyta</taxon>
        <taxon>Magnoliopsida</taxon>
        <taxon>eudicotyledons</taxon>
        <taxon>Gunneridae</taxon>
        <taxon>Pentapetalae</taxon>
        <taxon>rosids</taxon>
        <taxon>Vitales</taxon>
        <taxon>Vitaceae</taxon>
        <taxon>Viteae</taxon>
        <taxon>Vitis</taxon>
    </lineage>
</organism>
<accession>A5BBF8</accession>
<dbReference type="EMBL" id="AM453394">
    <property type="protein sequence ID" value="CAN69971.1"/>
    <property type="molecule type" value="Genomic_DNA"/>
</dbReference>
<protein>
    <submittedName>
        <fullName evidence="1">Uncharacterized protein</fullName>
    </submittedName>
</protein>
<dbReference type="AlphaFoldDB" id="A5BBF8"/>
<gene>
    <name evidence="1" type="ORF">VITISV_001451</name>
</gene>
<dbReference type="ExpressionAtlas" id="A5BBF8">
    <property type="expression patterns" value="baseline and differential"/>
</dbReference>
<dbReference type="PANTHER" id="PTHR34670">
    <property type="entry name" value="EXPRESSED PROTEIN"/>
    <property type="match status" value="1"/>
</dbReference>